<reference evidence="2" key="1">
    <citation type="journal article" date="2023" name="PLoS Negl. Trop. Dis.">
        <title>A genome sequence for Biomphalaria pfeifferi, the major vector snail for the human-infecting parasite Schistosoma mansoni.</title>
        <authorList>
            <person name="Bu L."/>
            <person name="Lu L."/>
            <person name="Laidemitt M.R."/>
            <person name="Zhang S.M."/>
            <person name="Mutuku M."/>
            <person name="Mkoji G."/>
            <person name="Steinauer M."/>
            <person name="Loker E.S."/>
        </authorList>
    </citation>
    <scope>NUCLEOTIDE SEQUENCE</scope>
    <source>
        <strain evidence="2">KasaAsao</strain>
    </source>
</reference>
<feature type="region of interest" description="Disordered" evidence="1">
    <location>
        <begin position="265"/>
        <end position="305"/>
    </location>
</feature>
<comment type="caution">
    <text evidence="2">The sequence shown here is derived from an EMBL/GenBank/DDBJ whole genome shotgun (WGS) entry which is preliminary data.</text>
</comment>
<feature type="compositionally biased region" description="Polar residues" evidence="1">
    <location>
        <begin position="286"/>
        <end position="305"/>
    </location>
</feature>
<gene>
    <name evidence="2" type="ORF">Bpfe_025386</name>
</gene>
<evidence type="ECO:0000313" key="2">
    <source>
        <dbReference type="EMBL" id="KAK0045237.1"/>
    </source>
</evidence>
<dbReference type="Proteomes" id="UP001233172">
    <property type="component" value="Unassembled WGS sequence"/>
</dbReference>
<feature type="compositionally biased region" description="Basic and acidic residues" evidence="1">
    <location>
        <begin position="270"/>
        <end position="284"/>
    </location>
</feature>
<reference evidence="2" key="2">
    <citation type="submission" date="2023-04" db="EMBL/GenBank/DDBJ databases">
        <authorList>
            <person name="Bu L."/>
            <person name="Lu L."/>
            <person name="Laidemitt M.R."/>
            <person name="Zhang S.M."/>
            <person name="Mutuku M."/>
            <person name="Mkoji G."/>
            <person name="Steinauer M."/>
            <person name="Loker E.S."/>
        </authorList>
    </citation>
    <scope>NUCLEOTIDE SEQUENCE</scope>
    <source>
        <strain evidence="2">KasaAsao</strain>
        <tissue evidence="2">Whole Snail</tissue>
    </source>
</reference>
<proteinExistence type="predicted"/>
<evidence type="ECO:0000256" key="1">
    <source>
        <dbReference type="SAM" id="MobiDB-lite"/>
    </source>
</evidence>
<accession>A0AAD8AZI8</accession>
<dbReference type="AlphaFoldDB" id="A0AAD8AZI8"/>
<organism evidence="2 3">
    <name type="scientific">Biomphalaria pfeifferi</name>
    <name type="common">Bloodfluke planorb</name>
    <name type="synonym">Freshwater snail</name>
    <dbReference type="NCBI Taxonomy" id="112525"/>
    <lineage>
        <taxon>Eukaryota</taxon>
        <taxon>Metazoa</taxon>
        <taxon>Spiralia</taxon>
        <taxon>Lophotrochozoa</taxon>
        <taxon>Mollusca</taxon>
        <taxon>Gastropoda</taxon>
        <taxon>Heterobranchia</taxon>
        <taxon>Euthyneura</taxon>
        <taxon>Panpulmonata</taxon>
        <taxon>Hygrophila</taxon>
        <taxon>Lymnaeoidea</taxon>
        <taxon>Planorbidae</taxon>
        <taxon>Biomphalaria</taxon>
    </lineage>
</organism>
<dbReference type="EMBL" id="JASAOG010000184">
    <property type="protein sequence ID" value="KAK0045237.1"/>
    <property type="molecule type" value="Genomic_DNA"/>
</dbReference>
<sequence>MTKVRTILAEFCSPKDILAINRLGLIKNDDRDTQPVPWRHRLPNSERRHLVMSEMRTAIRNTNRLNPKDKEKAVSTARNVKYSKMGECILNVHLRDEPGLKPCLARIGREQTRREQSLHQTKQRFLQQSQCLTREPIILVERAPTMDTVTRATFMSSFGIDPVVALLPSYMRPLRSRSKTPSTLTTIEAFTAESKKKKNVWDEALNEAPKFKSIAKPSTRLTTQEIAQLQAGHLHHKPTPQKLATKEFNRPQGLSRSKTMGSVFITQLPRDTRTSKSEGEEDRPAVTTSEKSTLTFQQKNTNQERTFSSGYLKTKNRINQAQLNHPVI</sequence>
<protein>
    <submittedName>
        <fullName evidence="2">Uncharacterized protein</fullName>
    </submittedName>
</protein>
<evidence type="ECO:0000313" key="3">
    <source>
        <dbReference type="Proteomes" id="UP001233172"/>
    </source>
</evidence>
<keyword evidence="3" id="KW-1185">Reference proteome</keyword>
<name>A0AAD8AZI8_BIOPF</name>